<organism evidence="2">
    <name type="scientific">Culex pipiens</name>
    <name type="common">House mosquito</name>
    <dbReference type="NCBI Taxonomy" id="7175"/>
    <lineage>
        <taxon>Eukaryota</taxon>
        <taxon>Metazoa</taxon>
        <taxon>Ecdysozoa</taxon>
        <taxon>Arthropoda</taxon>
        <taxon>Hexapoda</taxon>
        <taxon>Insecta</taxon>
        <taxon>Pterygota</taxon>
        <taxon>Neoptera</taxon>
        <taxon>Endopterygota</taxon>
        <taxon>Diptera</taxon>
        <taxon>Nematocera</taxon>
        <taxon>Culicoidea</taxon>
        <taxon>Culicidae</taxon>
        <taxon>Culicinae</taxon>
        <taxon>Culicini</taxon>
        <taxon>Culex</taxon>
        <taxon>Culex</taxon>
    </lineage>
</organism>
<sequence length="117" mass="13283">MALVSARCFACSIRQHPLARSGPYGYKIADFIMLALLVLLPLPVSGRTMRRWFFQVKSRLVFFLFCGPLLAHFSWHRLRGETIPHFYRHTAPQLCSLPVGLSLFQLCITSTQASGSR</sequence>
<proteinExistence type="predicted"/>
<feature type="transmembrane region" description="Helical" evidence="1">
    <location>
        <begin position="56"/>
        <end position="75"/>
    </location>
</feature>
<dbReference type="EMBL" id="HBUE01316562">
    <property type="protein sequence ID" value="CAG6586012.1"/>
    <property type="molecule type" value="Transcribed_RNA"/>
</dbReference>
<accession>A0A8D8MMK6</accession>
<protein>
    <submittedName>
        <fullName evidence="2">(northern house mosquito) hypothetical protein</fullName>
    </submittedName>
</protein>
<reference evidence="2" key="1">
    <citation type="submission" date="2021-05" db="EMBL/GenBank/DDBJ databases">
        <authorList>
            <person name="Alioto T."/>
            <person name="Alioto T."/>
            <person name="Gomez Garrido J."/>
        </authorList>
    </citation>
    <scope>NUCLEOTIDE SEQUENCE</scope>
</reference>
<evidence type="ECO:0000256" key="1">
    <source>
        <dbReference type="SAM" id="Phobius"/>
    </source>
</evidence>
<dbReference type="EMBL" id="HBUE01020153">
    <property type="protein sequence ID" value="CAG6452147.1"/>
    <property type="molecule type" value="Transcribed_RNA"/>
</dbReference>
<keyword evidence="1" id="KW-0472">Membrane</keyword>
<dbReference type="EMBL" id="HBUE01210145">
    <property type="protein sequence ID" value="CAG6534112.1"/>
    <property type="molecule type" value="Transcribed_RNA"/>
</dbReference>
<name>A0A8D8MMK6_CULPI</name>
<feature type="transmembrane region" description="Helical" evidence="1">
    <location>
        <begin position="24"/>
        <end position="44"/>
    </location>
</feature>
<keyword evidence="1" id="KW-0812">Transmembrane</keyword>
<dbReference type="AlphaFoldDB" id="A0A8D8MMK6"/>
<evidence type="ECO:0000313" key="2">
    <source>
        <dbReference type="EMBL" id="CAG6534112.1"/>
    </source>
</evidence>
<keyword evidence="1" id="KW-1133">Transmembrane helix</keyword>